<dbReference type="RefSeq" id="WP_092922015.1">
    <property type="nucleotide sequence ID" value="NZ_FOYN01000003.1"/>
</dbReference>
<feature type="transmembrane region" description="Helical" evidence="1">
    <location>
        <begin position="7"/>
        <end position="28"/>
    </location>
</feature>
<feature type="transmembrane region" description="Helical" evidence="1">
    <location>
        <begin position="34"/>
        <end position="55"/>
    </location>
</feature>
<keyword evidence="3" id="KW-1185">Reference proteome</keyword>
<reference evidence="3" key="1">
    <citation type="submission" date="2016-10" db="EMBL/GenBank/DDBJ databases">
        <authorList>
            <person name="Varghese N."/>
            <person name="Submissions S."/>
        </authorList>
    </citation>
    <scope>NUCLEOTIDE SEQUENCE [LARGE SCALE GENOMIC DNA]</scope>
    <source>
        <strain evidence="3">RD 26</strain>
    </source>
</reference>
<dbReference type="EMBL" id="FOYN01000003">
    <property type="protein sequence ID" value="SFR47811.1"/>
    <property type="molecule type" value="Genomic_DNA"/>
</dbReference>
<keyword evidence="1" id="KW-1133">Transmembrane helix</keyword>
<keyword evidence="1" id="KW-0812">Transmembrane</keyword>
<keyword evidence="1" id="KW-0472">Membrane</keyword>
<gene>
    <name evidence="2" type="ORF">SAMN04487937_2242</name>
</gene>
<organism evidence="2 3">
    <name type="scientific">Halorubrum sodomense</name>
    <dbReference type="NCBI Taxonomy" id="35743"/>
    <lineage>
        <taxon>Archaea</taxon>
        <taxon>Methanobacteriati</taxon>
        <taxon>Methanobacteriota</taxon>
        <taxon>Stenosarchaea group</taxon>
        <taxon>Halobacteria</taxon>
        <taxon>Halobacteriales</taxon>
        <taxon>Haloferacaceae</taxon>
        <taxon>Halorubrum</taxon>
    </lineage>
</organism>
<dbReference type="AlphaFoldDB" id="A0A1I6H0L0"/>
<sequence>MRVADEQVLHAGPMLAALGGAAAGYITAIGTDRYLALAGALVAFFGGYALSLAYLRTMSRSTESELLWR</sequence>
<accession>A0A1I6H0L0</accession>
<name>A0A1I6H0L0_HALSD</name>
<dbReference type="Proteomes" id="UP000198932">
    <property type="component" value="Unassembled WGS sequence"/>
</dbReference>
<evidence type="ECO:0000313" key="3">
    <source>
        <dbReference type="Proteomes" id="UP000198932"/>
    </source>
</evidence>
<evidence type="ECO:0000313" key="2">
    <source>
        <dbReference type="EMBL" id="SFR47811.1"/>
    </source>
</evidence>
<proteinExistence type="predicted"/>
<dbReference type="STRING" id="35743.SAMN04487937_2242"/>
<evidence type="ECO:0000256" key="1">
    <source>
        <dbReference type="SAM" id="Phobius"/>
    </source>
</evidence>
<protein>
    <submittedName>
        <fullName evidence="2">Uncharacterized protein</fullName>
    </submittedName>
</protein>